<accession>A0A7Z0S6D0</accession>
<proteinExistence type="predicted"/>
<evidence type="ECO:0000313" key="2">
    <source>
        <dbReference type="Proteomes" id="UP000589521"/>
    </source>
</evidence>
<dbReference type="EMBL" id="JACBXX010000125">
    <property type="protein sequence ID" value="NYS96620.1"/>
    <property type="molecule type" value="Genomic_DNA"/>
</dbReference>
<protein>
    <submittedName>
        <fullName evidence="1">Uncharacterized protein</fullName>
    </submittedName>
</protein>
<name>A0A7Z0S6D0_9STRE</name>
<dbReference type="Proteomes" id="UP000589521">
    <property type="component" value="Unassembled WGS sequence"/>
</dbReference>
<dbReference type="AlphaFoldDB" id="A0A7Z0S6D0"/>
<comment type="caution">
    <text evidence="1">The sequence shown here is derived from an EMBL/GenBank/DDBJ whole genome shotgun (WGS) entry which is preliminary data.</text>
</comment>
<dbReference type="RefSeq" id="WP_179925338.1">
    <property type="nucleotide sequence ID" value="NZ_JACBXX010000125.1"/>
</dbReference>
<gene>
    <name evidence="1" type="ORF">HZY94_05440</name>
</gene>
<evidence type="ECO:0000313" key="1">
    <source>
        <dbReference type="EMBL" id="NYS96620.1"/>
    </source>
</evidence>
<sequence length="83" mass="10070">MRYLDERRPFRINYKSKKDLTIFSVRDGVLCVFFRNDWGWLNIPDEMYNRTWSDIKKKGVTYISDEELQKLSQEFANGNELLK</sequence>
<organism evidence="1 2">
    <name type="scientific">Streptococcus danieliae</name>
    <dbReference type="NCBI Taxonomy" id="747656"/>
    <lineage>
        <taxon>Bacteria</taxon>
        <taxon>Bacillati</taxon>
        <taxon>Bacillota</taxon>
        <taxon>Bacilli</taxon>
        <taxon>Lactobacillales</taxon>
        <taxon>Streptococcaceae</taxon>
        <taxon>Streptococcus</taxon>
    </lineage>
</organism>
<reference evidence="1 2" key="1">
    <citation type="submission" date="2020-07" db="EMBL/GenBank/DDBJ databases">
        <title>MOT database genomes.</title>
        <authorList>
            <person name="Joseph S."/>
            <person name="Aduse-Opoku J."/>
            <person name="Hashim A."/>
            <person name="Wade W."/>
            <person name="Curtis M."/>
        </authorList>
    </citation>
    <scope>NUCLEOTIDE SEQUENCE [LARGE SCALE GENOMIC DNA]</scope>
    <source>
        <strain evidence="1 2">STR</strain>
    </source>
</reference>